<keyword evidence="2" id="KW-1185">Reference proteome</keyword>
<evidence type="ECO:0008006" key="3">
    <source>
        <dbReference type="Google" id="ProtNLM"/>
    </source>
</evidence>
<evidence type="ECO:0000313" key="1">
    <source>
        <dbReference type="EMBL" id="GIG42920.1"/>
    </source>
</evidence>
<sequence length="63" mass="6481">MNVAQIASSITWSVPPAGRGVDPDTAQAQVNAQADTLSALMGTRHNTAVANNITDGQGVDVYL</sequence>
<evidence type="ECO:0000313" key="2">
    <source>
        <dbReference type="Proteomes" id="UP000660611"/>
    </source>
</evidence>
<name>A0A919PI05_9ACTN</name>
<reference evidence="1" key="1">
    <citation type="submission" date="2021-01" db="EMBL/GenBank/DDBJ databases">
        <title>Whole genome shotgun sequence of Dactylosporangium siamense NBRC 106093.</title>
        <authorList>
            <person name="Komaki H."/>
            <person name="Tamura T."/>
        </authorList>
    </citation>
    <scope>NUCLEOTIDE SEQUENCE</scope>
    <source>
        <strain evidence="1">NBRC 106093</strain>
    </source>
</reference>
<accession>A0A919PI05</accession>
<organism evidence="1 2">
    <name type="scientific">Dactylosporangium siamense</name>
    <dbReference type="NCBI Taxonomy" id="685454"/>
    <lineage>
        <taxon>Bacteria</taxon>
        <taxon>Bacillati</taxon>
        <taxon>Actinomycetota</taxon>
        <taxon>Actinomycetes</taxon>
        <taxon>Micromonosporales</taxon>
        <taxon>Micromonosporaceae</taxon>
        <taxon>Dactylosporangium</taxon>
    </lineage>
</organism>
<dbReference type="RefSeq" id="WP_203844784.1">
    <property type="nucleotide sequence ID" value="NZ_BAAAVW010000002.1"/>
</dbReference>
<dbReference type="Proteomes" id="UP000660611">
    <property type="component" value="Unassembled WGS sequence"/>
</dbReference>
<comment type="caution">
    <text evidence="1">The sequence shown here is derived from an EMBL/GenBank/DDBJ whole genome shotgun (WGS) entry which is preliminary data.</text>
</comment>
<proteinExistence type="predicted"/>
<dbReference type="AlphaFoldDB" id="A0A919PI05"/>
<gene>
    <name evidence="1" type="ORF">Dsi01nite_009610</name>
</gene>
<dbReference type="EMBL" id="BONQ01000017">
    <property type="protein sequence ID" value="GIG42920.1"/>
    <property type="molecule type" value="Genomic_DNA"/>
</dbReference>
<protein>
    <recommendedName>
        <fullName evidence="3">Motility protein</fullName>
    </recommendedName>
</protein>